<dbReference type="EMBL" id="RQYT01000004">
    <property type="protein sequence ID" value="RRD50759.1"/>
    <property type="molecule type" value="Genomic_DNA"/>
</dbReference>
<organism evidence="3 4">
    <name type="scientific">Arachnia propionica</name>
    <dbReference type="NCBI Taxonomy" id="1750"/>
    <lineage>
        <taxon>Bacteria</taxon>
        <taxon>Bacillati</taxon>
        <taxon>Actinomycetota</taxon>
        <taxon>Actinomycetes</taxon>
        <taxon>Propionibacteriales</taxon>
        <taxon>Propionibacteriaceae</taxon>
        <taxon>Arachnia</taxon>
    </lineage>
</organism>
<comment type="caution">
    <text evidence="3">The sequence shown here is derived from an EMBL/GenBank/DDBJ whole genome shotgun (WGS) entry which is preliminary data.</text>
</comment>
<feature type="compositionally biased region" description="Gly residues" evidence="1">
    <location>
        <begin position="58"/>
        <end position="80"/>
    </location>
</feature>
<keyword evidence="2" id="KW-0812">Transmembrane</keyword>
<keyword evidence="2" id="KW-0472">Membrane</keyword>
<dbReference type="Proteomes" id="UP000280935">
    <property type="component" value="Unassembled WGS sequence"/>
</dbReference>
<feature type="region of interest" description="Disordered" evidence="1">
    <location>
        <begin position="1"/>
        <end position="84"/>
    </location>
</feature>
<keyword evidence="2" id="KW-1133">Transmembrane helix</keyword>
<dbReference type="RefSeq" id="WP_125227031.1">
    <property type="nucleotide sequence ID" value="NZ_RQYT01000004.1"/>
</dbReference>
<reference evidence="3 4" key="1">
    <citation type="submission" date="2018-11" db="EMBL/GenBank/DDBJ databases">
        <title>Genomes From Bacteria Associated with the Canine Oral Cavity: a Test Case for Automated Genome-Based Taxonomic Assignment.</title>
        <authorList>
            <person name="Coil D.A."/>
            <person name="Jospin G."/>
            <person name="Darling A.E."/>
            <person name="Wallis C."/>
            <person name="Davis I.J."/>
            <person name="Harris S."/>
            <person name="Eisen J.A."/>
            <person name="Holcombe L.J."/>
            <person name="O'Flynn C."/>
        </authorList>
    </citation>
    <scope>NUCLEOTIDE SEQUENCE [LARGE SCALE GENOMIC DNA]</scope>
    <source>
        <strain evidence="3 4">OH2822_COT-296</strain>
    </source>
</reference>
<gene>
    <name evidence="3" type="ORF">EII35_03240</name>
</gene>
<feature type="compositionally biased region" description="Gly residues" evidence="1">
    <location>
        <begin position="9"/>
        <end position="18"/>
    </location>
</feature>
<evidence type="ECO:0000256" key="1">
    <source>
        <dbReference type="SAM" id="MobiDB-lite"/>
    </source>
</evidence>
<evidence type="ECO:0000256" key="2">
    <source>
        <dbReference type="SAM" id="Phobius"/>
    </source>
</evidence>
<feature type="transmembrane region" description="Helical" evidence="2">
    <location>
        <begin position="90"/>
        <end position="112"/>
    </location>
</feature>
<feature type="region of interest" description="Disordered" evidence="1">
    <location>
        <begin position="117"/>
        <end position="190"/>
    </location>
</feature>
<feature type="compositionally biased region" description="Low complexity" evidence="1">
    <location>
        <begin position="45"/>
        <end position="57"/>
    </location>
</feature>
<protein>
    <submittedName>
        <fullName evidence="3">Uncharacterized protein</fullName>
    </submittedName>
</protein>
<dbReference type="AlphaFoldDB" id="A0A3P1WW05"/>
<feature type="compositionally biased region" description="Low complexity" evidence="1">
    <location>
        <begin position="117"/>
        <end position="130"/>
    </location>
</feature>
<sequence>MSNNQWQGGPMGPMGNQGGYPQQNPGGYPQPNPTGHPQQGYPGSAPYGQAPQQYPAQGYGGLGYGGPYDGQGPGMPGHGGPQPPGKNSKALLIALIAVIVVALGVGVTYLIMRNQGSSATPTTTTSAPAPEKSKESTPSPEPKEPSKAPESEKPEPKKPEKTPSKETDEPTFDPGQGSNAPNFPSSFGDYTSITDPSNVLGTYTSTNGDVFITMFTSSPTLAQYYESQFTDAKKDGDIACGKLNLDGSEDSWNCVRAVHGGTLVTSSINAKSVDEVLATTKEFNAAWQ</sequence>
<feature type="compositionally biased region" description="Polar residues" evidence="1">
    <location>
        <begin position="176"/>
        <end position="190"/>
    </location>
</feature>
<accession>A0A3P1WW05</accession>
<proteinExistence type="predicted"/>
<evidence type="ECO:0000313" key="3">
    <source>
        <dbReference type="EMBL" id="RRD50759.1"/>
    </source>
</evidence>
<feature type="compositionally biased region" description="Basic and acidic residues" evidence="1">
    <location>
        <begin position="131"/>
        <end position="168"/>
    </location>
</feature>
<name>A0A3P1WW05_9ACTN</name>
<evidence type="ECO:0000313" key="4">
    <source>
        <dbReference type="Proteomes" id="UP000280935"/>
    </source>
</evidence>